<name>A0A976MB98_THEOR</name>
<accession>A0A976MB98</accession>
<feature type="signal peptide" evidence="1">
    <location>
        <begin position="1"/>
        <end position="16"/>
    </location>
</feature>
<proteinExistence type="predicted"/>
<evidence type="ECO:0000313" key="2">
    <source>
        <dbReference type="EMBL" id="UKK01143.2"/>
    </source>
</evidence>
<dbReference type="EMBL" id="CP056070">
    <property type="protein sequence ID" value="UKK01143.2"/>
    <property type="molecule type" value="Genomic_DNA"/>
</dbReference>
<protein>
    <submittedName>
        <fullName evidence="2">Uncharacterized protein</fullName>
    </submittedName>
</protein>
<dbReference type="AlphaFoldDB" id="A0A976MB98"/>
<dbReference type="Proteomes" id="UP000244811">
    <property type="component" value="Chromosome 3"/>
</dbReference>
<evidence type="ECO:0000313" key="3">
    <source>
        <dbReference type="Proteomes" id="UP000244811"/>
    </source>
</evidence>
<organism evidence="2 3">
    <name type="scientific">Theileria orientalis</name>
    <dbReference type="NCBI Taxonomy" id="68886"/>
    <lineage>
        <taxon>Eukaryota</taxon>
        <taxon>Sar</taxon>
        <taxon>Alveolata</taxon>
        <taxon>Apicomplexa</taxon>
        <taxon>Aconoidasida</taxon>
        <taxon>Piroplasmida</taxon>
        <taxon>Theileriidae</taxon>
        <taxon>Theileria</taxon>
    </lineage>
</organism>
<keyword evidence="1" id="KW-0732">Signal</keyword>
<sequence>MKVLVMAILLLVRVNSIDLILPFQGDRSNFEIFRSEGHVFRINFEFCLTRITAYESKNNDIIKRVVFRGFEIFKNEHPYQEGHGRCVHHLESEGSDIILVSPATGPDHMEAIFWFNGNLWYNLNYVKKVVLAVESKCPEGYSRDVRGLLYKQLPTVGLPYYDLQQVLNDGMHELEDSMIVCDDNRLMVSRMLEALRINPVQTEEVDSDSGEVRIPIES</sequence>
<reference evidence="2" key="1">
    <citation type="submission" date="2022-07" db="EMBL/GenBank/DDBJ databases">
        <title>Evaluation of T. orientalis genome assembly methods using nanopore sequencing and analysis of variation between genomes.</title>
        <authorList>
            <person name="Yam J."/>
            <person name="Micallef M.L."/>
            <person name="Liu M."/>
            <person name="Djordjevic S.P."/>
            <person name="Bogema D.R."/>
            <person name="Jenkins C."/>
        </authorList>
    </citation>
    <scope>NUCLEOTIDE SEQUENCE</scope>
    <source>
        <strain evidence="2">Goon Nure</strain>
    </source>
</reference>
<evidence type="ECO:0000256" key="1">
    <source>
        <dbReference type="SAM" id="SignalP"/>
    </source>
</evidence>
<gene>
    <name evidence="2" type="ORF">MACK_001956</name>
</gene>
<feature type="chain" id="PRO_5037399895" evidence="1">
    <location>
        <begin position="17"/>
        <end position="218"/>
    </location>
</feature>